<comment type="caution">
    <text evidence="2">The sequence shown here is derived from an EMBL/GenBank/DDBJ whole genome shotgun (WGS) entry which is preliminary data.</text>
</comment>
<name>A0A2W1N8Z4_PAEXE</name>
<evidence type="ECO:0000256" key="1">
    <source>
        <dbReference type="SAM" id="MobiDB-lite"/>
    </source>
</evidence>
<dbReference type="OrthoDB" id="2596663at2"/>
<gene>
    <name evidence="2" type="ORF">CBW46_014640</name>
</gene>
<dbReference type="AlphaFoldDB" id="A0A2W1N8Z4"/>
<feature type="region of interest" description="Disordered" evidence="1">
    <location>
        <begin position="105"/>
        <end position="124"/>
    </location>
</feature>
<dbReference type="RefSeq" id="WP_089200743.1">
    <property type="nucleotide sequence ID" value="NZ_NHRJ02000009.1"/>
</dbReference>
<organism evidence="2 3">
    <name type="scientific">Paenibacillus xerothermodurans</name>
    <dbReference type="NCBI Taxonomy" id="1977292"/>
    <lineage>
        <taxon>Bacteria</taxon>
        <taxon>Bacillati</taxon>
        <taxon>Bacillota</taxon>
        <taxon>Bacilli</taxon>
        <taxon>Bacillales</taxon>
        <taxon>Paenibacillaceae</taxon>
        <taxon>Paenibacillus</taxon>
    </lineage>
</organism>
<sequence length="124" mass="13361">MTRKKVTNTITRPFAHVHKTLTALGFSEKATLAGSVYELSFRSPTSHQSYTYLIPTYNDDRGSTCVHLHEASFKESGEIPAQAFSAARHVLSEVAQYLTSHGQKTAATGTAGAVNGHLANSPAR</sequence>
<evidence type="ECO:0000313" key="3">
    <source>
        <dbReference type="Proteomes" id="UP000214746"/>
    </source>
</evidence>
<dbReference type="Proteomes" id="UP000214746">
    <property type="component" value="Unassembled WGS sequence"/>
</dbReference>
<dbReference type="EMBL" id="NHRJ02000009">
    <property type="protein sequence ID" value="PZE20130.1"/>
    <property type="molecule type" value="Genomic_DNA"/>
</dbReference>
<accession>A0A2W1N8Z4</accession>
<keyword evidence="3" id="KW-1185">Reference proteome</keyword>
<reference evidence="2" key="1">
    <citation type="submission" date="2018-06" db="EMBL/GenBank/DDBJ databases">
        <title>Paenibacillus xerothermodurans sp. nov. an extremely dry heat resistant spore forming bacterium isolated from the soil of Cape Canaveral, Florida.</title>
        <authorList>
            <person name="Seuylemezian A."/>
            <person name="Kaur N."/>
            <person name="Patil P."/>
            <person name="Patil P."/>
            <person name="Mayilraj S."/>
            <person name="Vaishampayan P."/>
        </authorList>
    </citation>
    <scope>NUCLEOTIDE SEQUENCE [LARGE SCALE GENOMIC DNA]</scope>
    <source>
        <strain evidence="2">ATCC 27380</strain>
    </source>
</reference>
<evidence type="ECO:0000313" key="2">
    <source>
        <dbReference type="EMBL" id="PZE20130.1"/>
    </source>
</evidence>
<protein>
    <submittedName>
        <fullName evidence="2">Uncharacterized protein</fullName>
    </submittedName>
</protein>
<proteinExistence type="predicted"/>